<evidence type="ECO:0000256" key="1">
    <source>
        <dbReference type="SAM" id="MobiDB-lite"/>
    </source>
</evidence>
<sequence length="69" mass="8004">MRFGSLARQLVNNKDSIAIGTNEIHTRKRALFYSMQRKLSTDTHMHDCVRSPMMPANDDGDDQKHEEQE</sequence>
<reference evidence="4" key="1">
    <citation type="submission" date="2016-06" db="UniProtKB">
        <authorList>
            <consortium name="WormBaseParasite"/>
        </authorList>
    </citation>
    <scope>IDENTIFICATION</scope>
</reference>
<accession>A0A183IC68</accession>
<dbReference type="EMBL" id="UZAM01006747">
    <property type="protein sequence ID" value="VDO93569.1"/>
    <property type="molecule type" value="Genomic_DNA"/>
</dbReference>
<organism evidence="4">
    <name type="scientific">Soboliphyme baturini</name>
    <dbReference type="NCBI Taxonomy" id="241478"/>
    <lineage>
        <taxon>Eukaryota</taxon>
        <taxon>Metazoa</taxon>
        <taxon>Ecdysozoa</taxon>
        <taxon>Nematoda</taxon>
        <taxon>Enoplea</taxon>
        <taxon>Dorylaimia</taxon>
        <taxon>Dioctophymatida</taxon>
        <taxon>Dioctophymatoidea</taxon>
        <taxon>Soboliphymatidae</taxon>
        <taxon>Soboliphyme</taxon>
    </lineage>
</organism>
<name>A0A183IC68_9BILA</name>
<protein>
    <submittedName>
        <fullName evidence="2 4">Uncharacterized protein</fullName>
    </submittedName>
</protein>
<dbReference type="WBParaSite" id="SBAD_0000126201-mRNA-1">
    <property type="protein sequence ID" value="SBAD_0000126201-mRNA-1"/>
    <property type="gene ID" value="SBAD_0000126201"/>
</dbReference>
<gene>
    <name evidence="2" type="ORF">SBAD_LOCUS1212</name>
</gene>
<dbReference type="AlphaFoldDB" id="A0A183IC68"/>
<reference evidence="2 3" key="2">
    <citation type="submission" date="2018-11" db="EMBL/GenBank/DDBJ databases">
        <authorList>
            <consortium name="Pathogen Informatics"/>
        </authorList>
    </citation>
    <scope>NUCLEOTIDE SEQUENCE [LARGE SCALE GENOMIC DNA]</scope>
</reference>
<dbReference type="Proteomes" id="UP000270296">
    <property type="component" value="Unassembled WGS sequence"/>
</dbReference>
<keyword evidence="3" id="KW-1185">Reference proteome</keyword>
<evidence type="ECO:0000313" key="3">
    <source>
        <dbReference type="Proteomes" id="UP000270296"/>
    </source>
</evidence>
<evidence type="ECO:0000313" key="4">
    <source>
        <dbReference type="WBParaSite" id="SBAD_0000126201-mRNA-1"/>
    </source>
</evidence>
<proteinExistence type="predicted"/>
<evidence type="ECO:0000313" key="2">
    <source>
        <dbReference type="EMBL" id="VDO93569.1"/>
    </source>
</evidence>
<feature type="region of interest" description="Disordered" evidence="1">
    <location>
        <begin position="46"/>
        <end position="69"/>
    </location>
</feature>